<keyword evidence="2" id="KW-0812">Transmembrane</keyword>
<dbReference type="SUPFAM" id="SSF103473">
    <property type="entry name" value="MFS general substrate transporter"/>
    <property type="match status" value="1"/>
</dbReference>
<comment type="similarity">
    <text evidence="1">Belongs to the sodium:galactoside symporter (TC 2.A.2) family.</text>
</comment>
<evidence type="ECO:0000313" key="3">
    <source>
        <dbReference type="EMBL" id="NIJ64998.1"/>
    </source>
</evidence>
<dbReference type="AlphaFoldDB" id="A0A7X5UZ98"/>
<dbReference type="InterPro" id="IPR036259">
    <property type="entry name" value="MFS_trans_sf"/>
</dbReference>
<feature type="transmembrane region" description="Helical" evidence="2">
    <location>
        <begin position="277"/>
        <end position="301"/>
    </location>
</feature>
<dbReference type="Gene3D" id="1.20.1250.20">
    <property type="entry name" value="MFS general substrate transporter like domains"/>
    <property type="match status" value="1"/>
</dbReference>
<dbReference type="PANTHER" id="PTHR11328:SF24">
    <property type="entry name" value="MAJOR FACILITATOR SUPERFAMILY (MFS) PROFILE DOMAIN-CONTAINING PROTEIN"/>
    <property type="match status" value="1"/>
</dbReference>
<gene>
    <name evidence="3" type="ORF">FHR20_001929</name>
</gene>
<feature type="transmembrane region" description="Helical" evidence="2">
    <location>
        <begin position="115"/>
        <end position="135"/>
    </location>
</feature>
<dbReference type="InterPro" id="IPR039672">
    <property type="entry name" value="MFS_2"/>
</dbReference>
<proteinExistence type="inferred from homology"/>
<dbReference type="GO" id="GO:0005886">
    <property type="term" value="C:plasma membrane"/>
    <property type="evidence" value="ECO:0007669"/>
    <property type="project" value="TreeGrafter"/>
</dbReference>
<dbReference type="RefSeq" id="WP_167299287.1">
    <property type="nucleotide sequence ID" value="NZ_JAASQV010000001.1"/>
</dbReference>
<keyword evidence="2" id="KW-1133">Transmembrane helix</keyword>
<dbReference type="Proteomes" id="UP000564677">
    <property type="component" value="Unassembled WGS sequence"/>
</dbReference>
<dbReference type="GO" id="GO:0008643">
    <property type="term" value="P:carbohydrate transport"/>
    <property type="evidence" value="ECO:0007669"/>
    <property type="project" value="InterPro"/>
</dbReference>
<feature type="transmembrane region" description="Helical" evidence="2">
    <location>
        <begin position="339"/>
        <end position="359"/>
    </location>
</feature>
<keyword evidence="4" id="KW-1185">Reference proteome</keyword>
<comment type="caution">
    <text evidence="3">The sequence shown here is derived from an EMBL/GenBank/DDBJ whole genome shotgun (WGS) entry which is preliminary data.</text>
</comment>
<feature type="transmembrane region" description="Helical" evidence="2">
    <location>
        <begin position="380"/>
        <end position="402"/>
    </location>
</feature>
<feature type="transmembrane region" description="Helical" evidence="2">
    <location>
        <begin position="313"/>
        <end position="333"/>
    </location>
</feature>
<evidence type="ECO:0000256" key="1">
    <source>
        <dbReference type="ARBA" id="ARBA00009617"/>
    </source>
</evidence>
<dbReference type="Pfam" id="PF13347">
    <property type="entry name" value="MFS_2"/>
    <property type="match status" value="1"/>
</dbReference>
<dbReference type="EMBL" id="JAASQV010000001">
    <property type="protein sequence ID" value="NIJ64998.1"/>
    <property type="molecule type" value="Genomic_DNA"/>
</dbReference>
<evidence type="ECO:0000256" key="2">
    <source>
        <dbReference type="SAM" id="Phobius"/>
    </source>
</evidence>
<feature type="transmembrane region" description="Helical" evidence="2">
    <location>
        <begin position="248"/>
        <end position="271"/>
    </location>
</feature>
<reference evidence="3 4" key="1">
    <citation type="submission" date="2020-03" db="EMBL/GenBank/DDBJ databases">
        <title>Genomic Encyclopedia of Type Strains, Phase IV (KMG-IV): sequencing the most valuable type-strain genomes for metagenomic binning, comparative biology and taxonomic classification.</title>
        <authorList>
            <person name="Goeker M."/>
        </authorList>
    </citation>
    <scope>NUCLEOTIDE SEQUENCE [LARGE SCALE GENOMIC DNA]</scope>
    <source>
        <strain evidence="3 4">DSM 4733</strain>
    </source>
</reference>
<feature type="transmembrane region" description="Helical" evidence="2">
    <location>
        <begin position="17"/>
        <end position="42"/>
    </location>
</feature>
<protein>
    <submittedName>
        <fullName evidence="3">Oligogalacturonide transporter</fullName>
    </submittedName>
</protein>
<evidence type="ECO:0000313" key="4">
    <source>
        <dbReference type="Proteomes" id="UP000564677"/>
    </source>
</evidence>
<feature type="transmembrane region" description="Helical" evidence="2">
    <location>
        <begin position="422"/>
        <end position="443"/>
    </location>
</feature>
<organism evidence="3 4">
    <name type="scientific">Sphingomonas leidyi</name>
    <dbReference type="NCBI Taxonomy" id="68569"/>
    <lineage>
        <taxon>Bacteria</taxon>
        <taxon>Pseudomonadati</taxon>
        <taxon>Pseudomonadota</taxon>
        <taxon>Alphaproteobacteria</taxon>
        <taxon>Sphingomonadales</taxon>
        <taxon>Sphingomonadaceae</taxon>
        <taxon>Sphingomonas</taxon>
    </lineage>
</organism>
<keyword evidence="2" id="KW-0472">Membrane</keyword>
<dbReference type="GO" id="GO:0015293">
    <property type="term" value="F:symporter activity"/>
    <property type="evidence" value="ECO:0007669"/>
    <property type="project" value="InterPro"/>
</dbReference>
<accession>A0A7X5UZ98</accession>
<feature type="transmembrane region" description="Helical" evidence="2">
    <location>
        <begin position="92"/>
        <end position="109"/>
    </location>
</feature>
<sequence>MSAPAVRAPRQVRPHTYLAYGITDLFGSGAMAVIGGWILFFYTSFCGLSAVEATSIFAIARILDAVGGTFIGHVSDTIGNSRLARRFGRRRMFLLFSLPLMPSFALMWVSGQTYLYYLATYVFFEIVYAAVLIPYETLAAEMSDDYRTRARFAGARILTGQAAVFLASVLPRFITGGTRDATADTFLLMGGIFTLIFIGAILTTYLFTWERERRPEDALVPAPAPFGPMQIFRNIALTLRIRAFRLHLGMYLSGFTANDVLIAVLSYYVVFVLGANVATASTVLGVMTATQFVSAATFVHLTVRLHPGPAFQLAAAFSAIGILLMAALALPGFPAPLWWIYPVAMCAGIGRGGLVYIPWNTYNYVADVDEIVSTQRREGIFAGVMTMVRKAVGAFAVMLVGLLLEAGGFRPLAASQPHGAQLAILGALTLCPLLALALGIPIARRFRLNEHTHSMLMAEIARFRAGDRTPPKGEAAAVVGDLTGQPPAKLWAGQLEVPGAAPVYREGTAAAV</sequence>
<name>A0A7X5UZ98_9SPHN</name>
<feature type="transmembrane region" description="Helical" evidence="2">
    <location>
        <begin position="155"/>
        <end position="174"/>
    </location>
</feature>
<dbReference type="PANTHER" id="PTHR11328">
    <property type="entry name" value="MAJOR FACILITATOR SUPERFAMILY DOMAIN-CONTAINING PROTEIN"/>
    <property type="match status" value="1"/>
</dbReference>
<feature type="transmembrane region" description="Helical" evidence="2">
    <location>
        <begin position="186"/>
        <end position="207"/>
    </location>
</feature>